<evidence type="ECO:0000313" key="2">
    <source>
        <dbReference type="Proteomes" id="UP000694546"/>
    </source>
</evidence>
<evidence type="ECO:0000313" key="1">
    <source>
        <dbReference type="Ensembl" id="ENSGMOP00000042770.1"/>
    </source>
</evidence>
<reference evidence="1" key="2">
    <citation type="submission" date="2025-09" db="UniProtKB">
        <authorList>
            <consortium name="Ensembl"/>
        </authorList>
    </citation>
    <scope>IDENTIFICATION</scope>
</reference>
<dbReference type="Proteomes" id="UP000694546">
    <property type="component" value="Chromosome 23"/>
</dbReference>
<organism evidence="1 2">
    <name type="scientific">Gadus morhua</name>
    <name type="common">Atlantic cod</name>
    <dbReference type="NCBI Taxonomy" id="8049"/>
    <lineage>
        <taxon>Eukaryota</taxon>
        <taxon>Metazoa</taxon>
        <taxon>Chordata</taxon>
        <taxon>Craniata</taxon>
        <taxon>Vertebrata</taxon>
        <taxon>Euteleostomi</taxon>
        <taxon>Actinopterygii</taxon>
        <taxon>Neopterygii</taxon>
        <taxon>Teleostei</taxon>
        <taxon>Neoteleostei</taxon>
        <taxon>Acanthomorphata</taxon>
        <taxon>Zeiogadaria</taxon>
        <taxon>Gadariae</taxon>
        <taxon>Gadiformes</taxon>
        <taxon>Gadoidei</taxon>
        <taxon>Gadidae</taxon>
        <taxon>Gadus</taxon>
    </lineage>
</organism>
<name>A0A8C5B8P1_GADMO</name>
<proteinExistence type="predicted"/>
<dbReference type="PANTHER" id="PTHR31635:SF196">
    <property type="entry name" value="REVERSE TRANSCRIPTASE DOMAIN-CONTAINING PROTEIN-RELATED"/>
    <property type="match status" value="1"/>
</dbReference>
<protein>
    <recommendedName>
        <fullName evidence="3">Reverse transcriptase zinc-binding domain-containing protein</fullName>
    </recommendedName>
</protein>
<dbReference type="GeneTree" id="ENSGT00940000164735"/>
<keyword evidence="2" id="KW-1185">Reference proteome</keyword>
<sequence>MLFRPTSGRIKSSHRPLLLGHDHSLSSPSIQLVGKQLTDYSKGNLRFKWNQDKLKYLGIIIHKDLSKVHKVNYQNLENKIKQDLNRWKTIPNSLFSRVDTIKMMVLPQFLFLFQNLPTSIPSQSFKRWNGIITNFIWNNKRKRVKFKTLIKSKEHGGLALPDLQTYFHATQINNIMKWTNDNIKAKWLPIEKEQTPFSIKTLPFIDRKDMTQLKGQNRWINNTLCTWKQICKKHDINKELFYLREMAWDPDFKPNKMDNVLKVWSLKGLQIYSQIITKYEVNPFDVILKKYDLVQSNFYKYLQLRNYIKTFQKRAGTHEQHPLVQFMIKNYNIDIKNTLSKIYKILQENNETQDTVALKWNLELEGQLKEEDWENIYGTIHKTTNSRFWREYAWKIYTRFFITPKIQSKFKTSNSSECWRNCGENNADHSHVFYFCPSLNTFWKLITNSISNIFQINQVPEPKCFILGVTPDELISERDKYLFRILRIAAMKQITRNWLKPTPPSFKNWKSNINNILEMERITYITRNLQIEFLKRCNKWLTYMDYN</sequence>
<evidence type="ECO:0008006" key="3">
    <source>
        <dbReference type="Google" id="ProtNLM"/>
    </source>
</evidence>
<dbReference type="Ensembl" id="ENSGMOT00000034689.1">
    <property type="protein sequence ID" value="ENSGMOP00000042770.1"/>
    <property type="gene ID" value="ENSGMOG00000034956.1"/>
</dbReference>
<dbReference type="OMA" id="ESPLCEY"/>
<dbReference type="PANTHER" id="PTHR31635">
    <property type="entry name" value="REVERSE TRANSCRIPTASE DOMAIN-CONTAINING PROTEIN-RELATED"/>
    <property type="match status" value="1"/>
</dbReference>
<accession>A0A8C5B8P1</accession>
<reference evidence="1" key="1">
    <citation type="submission" date="2025-08" db="UniProtKB">
        <authorList>
            <consortium name="Ensembl"/>
        </authorList>
    </citation>
    <scope>IDENTIFICATION</scope>
</reference>
<dbReference type="AlphaFoldDB" id="A0A8C5B8P1"/>